<dbReference type="AlphaFoldDB" id="A0A8D0C2U9"/>
<dbReference type="GO" id="GO:0035356">
    <property type="term" value="P:intracellular triglyceride homeostasis"/>
    <property type="evidence" value="ECO:0007669"/>
    <property type="project" value="Ensembl"/>
</dbReference>
<dbReference type="Ensembl" id="ENSSMRT00000019758.1">
    <property type="protein sequence ID" value="ENSSMRP00000016881.1"/>
    <property type="gene ID" value="ENSSMRG00000013161.1"/>
</dbReference>
<evidence type="ECO:0000256" key="3">
    <source>
        <dbReference type="ARBA" id="ARBA00009160"/>
    </source>
</evidence>
<name>A0A8D0C2U9_SALMN</name>
<keyword evidence="8" id="KW-0805">Transcription regulation</keyword>
<evidence type="ECO:0000256" key="4">
    <source>
        <dbReference type="ARBA" id="ARBA00022553"/>
    </source>
</evidence>
<dbReference type="GeneTree" id="ENSGT00940000154783"/>
<keyword evidence="4" id="KW-0597">Phosphoprotein</keyword>
<evidence type="ECO:0000256" key="15">
    <source>
        <dbReference type="ARBA" id="ARBA00045668"/>
    </source>
</evidence>
<evidence type="ECO:0000313" key="17">
    <source>
        <dbReference type="Ensembl" id="ENSSMRP00000016881.1"/>
    </source>
</evidence>
<dbReference type="GO" id="GO:0005741">
    <property type="term" value="C:mitochondrial outer membrane"/>
    <property type="evidence" value="ECO:0007669"/>
    <property type="project" value="UniProtKB-SubCell"/>
</dbReference>
<feature type="compositionally biased region" description="Low complexity" evidence="16">
    <location>
        <begin position="9"/>
        <end position="20"/>
    </location>
</feature>
<evidence type="ECO:0000256" key="7">
    <source>
        <dbReference type="ARBA" id="ARBA00022989"/>
    </source>
</evidence>
<dbReference type="PANTHER" id="PTHR21346:SF5">
    <property type="entry name" value="FUN14 DOMAIN-CONTAINING PROTEIN 2"/>
    <property type="match status" value="1"/>
</dbReference>
<evidence type="ECO:0000256" key="10">
    <source>
        <dbReference type="ARBA" id="ARBA00023136"/>
    </source>
</evidence>
<keyword evidence="10" id="KW-0472">Membrane</keyword>
<comment type="function">
    <text evidence="15">Binds directly and specifically 1,2-Diacyl-sn-glycero-3-phospho-(1'-myo-inositol-3',4',5'-bisphosphate) (PIP3) leading to the recruitment of PIP3 to mitochondria and may play a role in the regulation of the platelet activation via AKT/GSK3B/cGMP signaling pathways. May act as transcription factor that regulates SREBP1 (isoform SREBP-1C) expression in order to modulate triglyceride (TG) homeostasis in hepatocytes.</text>
</comment>
<dbReference type="GO" id="GO:0000422">
    <property type="term" value="P:autophagy of mitochondrion"/>
    <property type="evidence" value="ECO:0007669"/>
    <property type="project" value="TreeGrafter"/>
</dbReference>
<protein>
    <recommendedName>
        <fullName evidence="13">FUN14 domain-containing protein 2</fullName>
    </recommendedName>
    <alternativeName>
        <fullName evidence="14">Hepatitis C virus core-binding protein 6</fullName>
    </alternativeName>
</protein>
<dbReference type="GO" id="GO:0005634">
    <property type="term" value="C:nucleus"/>
    <property type="evidence" value="ECO:0007669"/>
    <property type="project" value="UniProtKB-SubCell"/>
</dbReference>
<feature type="region of interest" description="Disordered" evidence="16">
    <location>
        <begin position="1"/>
        <end position="20"/>
    </location>
</feature>
<evidence type="ECO:0000256" key="1">
    <source>
        <dbReference type="ARBA" id="ARBA00004123"/>
    </source>
</evidence>
<dbReference type="PANTHER" id="PTHR21346">
    <property type="entry name" value="FUN14 DOMAIN CONTAINING"/>
    <property type="match status" value="1"/>
</dbReference>
<organism evidence="17 18">
    <name type="scientific">Salvator merianae</name>
    <name type="common">Argentine black and white tegu</name>
    <name type="synonym">Tupinambis merianae</name>
    <dbReference type="NCBI Taxonomy" id="96440"/>
    <lineage>
        <taxon>Eukaryota</taxon>
        <taxon>Metazoa</taxon>
        <taxon>Chordata</taxon>
        <taxon>Craniata</taxon>
        <taxon>Vertebrata</taxon>
        <taxon>Euteleostomi</taxon>
        <taxon>Lepidosauria</taxon>
        <taxon>Squamata</taxon>
        <taxon>Bifurcata</taxon>
        <taxon>Unidentata</taxon>
        <taxon>Episquamata</taxon>
        <taxon>Laterata</taxon>
        <taxon>Teiioidea</taxon>
        <taxon>Teiidae</taxon>
        <taxon>Salvator</taxon>
    </lineage>
</organism>
<keyword evidence="12" id="KW-0539">Nucleus</keyword>
<evidence type="ECO:0000256" key="16">
    <source>
        <dbReference type="SAM" id="MobiDB-lite"/>
    </source>
</evidence>
<evidence type="ECO:0000256" key="11">
    <source>
        <dbReference type="ARBA" id="ARBA00023163"/>
    </source>
</evidence>
<evidence type="ECO:0000256" key="6">
    <source>
        <dbReference type="ARBA" id="ARBA00022787"/>
    </source>
</evidence>
<dbReference type="GO" id="GO:0005547">
    <property type="term" value="F:phosphatidylinositol-3,4,5-trisphosphate binding"/>
    <property type="evidence" value="ECO:0007669"/>
    <property type="project" value="Ensembl"/>
</dbReference>
<dbReference type="Pfam" id="PF04930">
    <property type="entry name" value="FUN14"/>
    <property type="match status" value="1"/>
</dbReference>
<accession>A0A8D0C2U9</accession>
<evidence type="ECO:0000313" key="18">
    <source>
        <dbReference type="Proteomes" id="UP000694421"/>
    </source>
</evidence>
<dbReference type="Proteomes" id="UP000694421">
    <property type="component" value="Unplaced"/>
</dbReference>
<evidence type="ECO:0000256" key="13">
    <source>
        <dbReference type="ARBA" id="ARBA00039376"/>
    </source>
</evidence>
<proteinExistence type="inferred from homology"/>
<comment type="similarity">
    <text evidence="3">Belongs to the FUN14 family.</text>
</comment>
<reference evidence="17" key="2">
    <citation type="submission" date="2025-09" db="UniProtKB">
        <authorList>
            <consortium name="Ensembl"/>
        </authorList>
    </citation>
    <scope>IDENTIFICATION</scope>
</reference>
<comment type="subcellular location">
    <subcellularLocation>
        <location evidence="2">Mitochondrion outer membrane</location>
        <topology evidence="2">Multi-pass membrane protein</topology>
    </subcellularLocation>
    <subcellularLocation>
        <location evidence="1">Nucleus</location>
    </subcellularLocation>
</comment>
<evidence type="ECO:0000256" key="5">
    <source>
        <dbReference type="ARBA" id="ARBA00022692"/>
    </source>
</evidence>
<keyword evidence="7" id="KW-1133">Transmembrane helix</keyword>
<evidence type="ECO:0000256" key="9">
    <source>
        <dbReference type="ARBA" id="ARBA00023128"/>
    </source>
</evidence>
<dbReference type="InterPro" id="IPR007014">
    <property type="entry name" value="FUN14"/>
</dbReference>
<evidence type="ECO:0000256" key="8">
    <source>
        <dbReference type="ARBA" id="ARBA00023015"/>
    </source>
</evidence>
<keyword evidence="11" id="KW-0804">Transcription</keyword>
<evidence type="ECO:0000256" key="12">
    <source>
        <dbReference type="ARBA" id="ARBA00023242"/>
    </source>
</evidence>
<reference evidence="17" key="1">
    <citation type="submission" date="2025-08" db="UniProtKB">
        <authorList>
            <consortium name="Ensembl"/>
        </authorList>
    </citation>
    <scope>IDENTIFICATION</scope>
</reference>
<dbReference type="OMA" id="WQMVERD"/>
<evidence type="ECO:0000256" key="14">
    <source>
        <dbReference type="ARBA" id="ARBA00041722"/>
    </source>
</evidence>
<keyword evidence="6" id="KW-1000">Mitochondrion outer membrane</keyword>
<feature type="region of interest" description="Disordered" evidence="16">
    <location>
        <begin position="25"/>
        <end position="46"/>
    </location>
</feature>
<keyword evidence="9" id="KW-0496">Mitochondrion</keyword>
<keyword evidence="5" id="KW-0812">Transmembrane</keyword>
<sequence>MEEELAWPSSHASGAHSCSSLVRLEQEAKRRKRAQQQEERNRAAAAAAIMPVRESSDDILDLSEYTKNRPWWRKLFRSRSESSMEKYNVVTQLAIGGATGWCTGFIFQKVGKLAATAVGGGFFLLQIANHTGYIKVDWQMVERDVNKAKEQLKIHKSGTNKLPPEMKSQMNEVISFLKKNVLLTGGFVGGFLLGMAS</sequence>
<evidence type="ECO:0000256" key="2">
    <source>
        <dbReference type="ARBA" id="ARBA00004374"/>
    </source>
</evidence>
<keyword evidence="18" id="KW-1185">Reference proteome</keyword>